<dbReference type="Proteomes" id="UP000391919">
    <property type="component" value="Unassembled WGS sequence"/>
</dbReference>
<name>A0A5J4JJQ5_9BACI</name>
<gene>
    <name evidence="1" type="ORF">BpJC7_21030</name>
</gene>
<organism evidence="1 2">
    <name type="scientific">Weizmannia acidilactici</name>
    <dbReference type="NCBI Taxonomy" id="2607726"/>
    <lineage>
        <taxon>Bacteria</taxon>
        <taxon>Bacillati</taxon>
        <taxon>Bacillota</taxon>
        <taxon>Bacilli</taxon>
        <taxon>Bacillales</taxon>
        <taxon>Bacillaceae</taxon>
        <taxon>Heyndrickxia</taxon>
    </lineage>
</organism>
<keyword evidence="2" id="KW-1185">Reference proteome</keyword>
<dbReference type="EMBL" id="BKZQ01000027">
    <property type="protein sequence ID" value="GER70800.1"/>
    <property type="molecule type" value="Genomic_DNA"/>
</dbReference>
<accession>A0A5J4JJQ5</accession>
<comment type="caution">
    <text evidence="1">The sequence shown here is derived from an EMBL/GenBank/DDBJ whole genome shotgun (WGS) entry which is preliminary data.</text>
</comment>
<protein>
    <submittedName>
        <fullName evidence="1">Uncharacterized protein</fullName>
    </submittedName>
</protein>
<evidence type="ECO:0000313" key="2">
    <source>
        <dbReference type="Proteomes" id="UP000391919"/>
    </source>
</evidence>
<proteinExistence type="predicted"/>
<sequence>MASLPSGSRDDVELVKIETCDFSLVIKEKPYHERFEGLKQYWKMDFHETMRFFVQGKEVQDIQVFDLVVQKLTPSLEVRPIFFENGIYQVIIVPKTLLALSFYHEHPLLRQAISPVKIGSQTILMGNLQFQNEVGVHDF</sequence>
<evidence type="ECO:0000313" key="1">
    <source>
        <dbReference type="EMBL" id="GER70800.1"/>
    </source>
</evidence>
<reference evidence="1 2" key="1">
    <citation type="submission" date="2019-09" db="EMBL/GenBank/DDBJ databases">
        <title>Draft genome sequence of Bacillus sp. JC-7.</title>
        <authorList>
            <person name="Tanaka N."/>
            <person name="Shiwa Y."/>
            <person name="Fujita N."/>
            <person name="Tanasupawat S."/>
        </authorList>
    </citation>
    <scope>NUCLEOTIDE SEQUENCE [LARGE SCALE GENOMIC DNA]</scope>
    <source>
        <strain evidence="1 2">JC-7</strain>
    </source>
</reference>
<dbReference type="RefSeq" id="WP_308694298.1">
    <property type="nucleotide sequence ID" value="NZ_BKZQ01000027.1"/>
</dbReference>
<dbReference type="AlphaFoldDB" id="A0A5J4JJQ5"/>